<feature type="transmembrane region" description="Helical" evidence="2">
    <location>
        <begin position="121"/>
        <end position="138"/>
    </location>
</feature>
<keyword evidence="2" id="KW-1133">Transmembrane helix</keyword>
<evidence type="ECO:0000313" key="5">
    <source>
        <dbReference type="EMBL" id="MBB1260243.1"/>
    </source>
</evidence>
<feature type="transmembrane region" description="Helical" evidence="2">
    <location>
        <begin position="1253"/>
        <end position="1273"/>
    </location>
</feature>
<feature type="compositionally biased region" description="Pro residues" evidence="1">
    <location>
        <begin position="1430"/>
        <end position="1442"/>
    </location>
</feature>
<feature type="transmembrane region" description="Helical" evidence="2">
    <location>
        <begin position="150"/>
        <end position="183"/>
    </location>
</feature>
<evidence type="ECO:0000259" key="3">
    <source>
        <dbReference type="Pfam" id="PF11847"/>
    </source>
</evidence>
<accession>A0A5P0YNQ1</accession>
<dbReference type="Proteomes" id="UP000517765">
    <property type="component" value="Unassembled WGS sequence"/>
</dbReference>
<keyword evidence="2" id="KW-0472">Membrane</keyword>
<dbReference type="GO" id="GO:0016740">
    <property type="term" value="F:transferase activity"/>
    <property type="evidence" value="ECO:0007669"/>
    <property type="project" value="InterPro"/>
</dbReference>
<organism evidence="6 7">
    <name type="scientific">Streptomyces alkaliterrae</name>
    <dbReference type="NCBI Taxonomy" id="2213162"/>
    <lineage>
        <taxon>Bacteria</taxon>
        <taxon>Bacillati</taxon>
        <taxon>Actinomycetota</taxon>
        <taxon>Actinomycetes</taxon>
        <taxon>Kitasatosporales</taxon>
        <taxon>Streptomycetaceae</taxon>
        <taxon>Streptomyces</taxon>
    </lineage>
</organism>
<reference evidence="5" key="3">
    <citation type="journal article" name="Syst. Appl. Microbiol.">
        <title>Streptomyces alkaliterrae sp. nov., isolated from an alkaline soil, and emended descriptions of Streptomyces alkaliphilus, Streptomyces calidiresistens and Streptomyces durbertensis.</title>
        <authorList>
            <person name="Swiecimska M."/>
            <person name="Golinska P."/>
            <person name="Nouioui I."/>
            <person name="Wypij M."/>
            <person name="Rai M."/>
            <person name="Sangal V."/>
            <person name="Goodfellow M."/>
        </authorList>
    </citation>
    <scope>NUCLEOTIDE SEQUENCE</scope>
    <source>
        <strain evidence="5">OF8</strain>
    </source>
</reference>
<dbReference type="InterPro" id="IPR056997">
    <property type="entry name" value="CBM_AftD"/>
</dbReference>
<evidence type="ECO:0000313" key="6">
    <source>
        <dbReference type="EMBL" id="MQS01901.1"/>
    </source>
</evidence>
<evidence type="ECO:0000259" key="4">
    <source>
        <dbReference type="Pfam" id="PF24607"/>
    </source>
</evidence>
<dbReference type="InterPro" id="IPR008979">
    <property type="entry name" value="Galactose-bd-like_sf"/>
</dbReference>
<dbReference type="InterPro" id="IPR021798">
    <property type="entry name" value="AftD_N"/>
</dbReference>
<dbReference type="Pfam" id="PF24607">
    <property type="entry name" value="CBM_AftD"/>
    <property type="match status" value="1"/>
</dbReference>
<feature type="transmembrane region" description="Helical" evidence="2">
    <location>
        <begin position="424"/>
        <end position="442"/>
    </location>
</feature>
<evidence type="ECO:0000313" key="7">
    <source>
        <dbReference type="Proteomes" id="UP000320857"/>
    </source>
</evidence>
<feature type="domain" description="Arabinofuranosyltransferase D third carbohydrate binding module" evidence="4">
    <location>
        <begin position="950"/>
        <end position="1076"/>
    </location>
</feature>
<keyword evidence="7" id="KW-1185">Reference proteome</keyword>
<feature type="transmembrane region" description="Helical" evidence="2">
    <location>
        <begin position="238"/>
        <end position="259"/>
    </location>
</feature>
<feature type="transmembrane region" description="Helical" evidence="2">
    <location>
        <begin position="1293"/>
        <end position="1321"/>
    </location>
</feature>
<dbReference type="Gene3D" id="2.60.120.260">
    <property type="entry name" value="Galactose-binding domain-like"/>
    <property type="match status" value="2"/>
</dbReference>
<dbReference type="EMBL" id="JABJXA010000087">
    <property type="protein sequence ID" value="MBB1260243.1"/>
    <property type="molecule type" value="Genomic_DNA"/>
</dbReference>
<feature type="region of interest" description="Disordered" evidence="1">
    <location>
        <begin position="1"/>
        <end position="33"/>
    </location>
</feature>
<reference evidence="6 7" key="1">
    <citation type="submission" date="2019-10" db="EMBL/GenBank/DDBJ databases">
        <title>Streptomyces sp. nov., a novel actinobacterium isolated from alkaline environment.</title>
        <authorList>
            <person name="Golinska P."/>
        </authorList>
    </citation>
    <scope>NUCLEOTIDE SEQUENCE [LARGE SCALE GENOMIC DNA]</scope>
    <source>
        <strain evidence="6 7">OF1</strain>
    </source>
</reference>
<dbReference type="Proteomes" id="UP000320857">
    <property type="component" value="Unassembled WGS sequence"/>
</dbReference>
<dbReference type="Pfam" id="PF11847">
    <property type="entry name" value="GT-C_AftD"/>
    <property type="match status" value="1"/>
</dbReference>
<keyword evidence="2" id="KW-0812">Transmembrane</keyword>
<feature type="domain" description="Alpha-(1-&gt;3)-arabinofuranosyltransferase N-terminal GT-C" evidence="3">
    <location>
        <begin position="46"/>
        <end position="705"/>
    </location>
</feature>
<protein>
    <submittedName>
        <fullName evidence="6">DUF3367 domain-containing protein</fullName>
    </submittedName>
</protein>
<feature type="transmembrane region" description="Helical" evidence="2">
    <location>
        <begin position="203"/>
        <end position="226"/>
    </location>
</feature>
<comment type="caution">
    <text evidence="6">The sequence shown here is derived from an EMBL/GenBank/DDBJ whole genome shotgun (WGS) entry which is preliminary data.</text>
</comment>
<evidence type="ECO:0000313" key="8">
    <source>
        <dbReference type="Proteomes" id="UP000517765"/>
    </source>
</evidence>
<evidence type="ECO:0000256" key="2">
    <source>
        <dbReference type="SAM" id="Phobius"/>
    </source>
</evidence>
<feature type="region of interest" description="Disordered" evidence="1">
    <location>
        <begin position="695"/>
        <end position="716"/>
    </location>
</feature>
<evidence type="ECO:0000256" key="1">
    <source>
        <dbReference type="SAM" id="MobiDB-lite"/>
    </source>
</evidence>
<dbReference type="EMBL" id="VJYK02000062">
    <property type="protein sequence ID" value="MQS01901.1"/>
    <property type="molecule type" value="Genomic_DNA"/>
</dbReference>
<feature type="transmembrane region" description="Helical" evidence="2">
    <location>
        <begin position="385"/>
        <end position="404"/>
    </location>
</feature>
<feature type="transmembrane region" description="Helical" evidence="2">
    <location>
        <begin position="305"/>
        <end position="328"/>
    </location>
</feature>
<reference evidence="8" key="2">
    <citation type="submission" date="2020-05" db="EMBL/GenBank/DDBJ databases">
        <title>Classification of alakaliphilic streptomycetes isolated from an alkaline soil next to Lonar Crater, India and a proposal for the recognition of Streptomyces alkaliterrae sp. nov.</title>
        <authorList>
            <person name="Golinska P."/>
        </authorList>
    </citation>
    <scope>NUCLEOTIDE SEQUENCE [LARGE SCALE GENOMIC DNA]</scope>
    <source>
        <strain evidence="8">OF8</strain>
    </source>
</reference>
<sequence>MSTSTDATLHLTPGGRGRSPGDPGSPGSPEERPRSRRWLFGFFAVVLLCFVIAAPGLMTFETKLGVALDPWKFLGQLGDIWSDEAGFGGITNQYIGYLFPMLPFYLVTDLLQIPVWLAERLWLALVVTTAFWGALRLAERLRIGSSSTRLLGAAAYALWPTFTIIVGSTSAGALPGAVLPWVLLPLTSEKLSARAAAMTSALIIPFMGGVNAASTLAALLPVGLYLLCRTGERRWRLLAWWVPGVILATLWWVIPLLLLGSYGVDFMPYVEQAWNTTSTMSAAEMLRGAGNWVAYLNFGDAWLPAGWLLATSVLAILGTSLAAAFGLAGLARRDMPERRWLVLTVVTVGVIMLAGYAGSLGGPFAGEVQGWLDGALKPFRNIYKFQPGLALALALGLAHVVNVAARRSAERRGRAAGRVPGRRLVPVLAAALVLPAMALPYANGDVLQPGGFKDLPKHWKDTADWLADNSPKTRALVVPATAHGVYTWGSPIDQPLHVLAKSPWAQRDYVPFGPAGERRAMDAVEQALMTGGTVPGLADFLGRAGVHNVVVRNDLDPDQVGYVPPQTVKRTLESSGYRLVKAYGPLTTGGRIPENTPINIQGFYPRQRAVEIYAPVEAPRPPRVAALPVADTAQVSGGPESLLRLSADPEFRDRPVVLTGDEYPGLKSPSLHVQADGLRRNDTRFGLVNSNTSYTYTRDERNHPNSLQDAGKEPKQILPSTDVNHQTVAEFDGAKSVTASSSGSWLFHLPQFDPVHAFDGDPSTGWAEANVDGGKDEWIRIDFDEPTRIPSTIRLTPLKPDGIRPDVTSVKITTDKGSQESVLKTNGEQQKVKAPAGLAKWLKVTITGVQEHRAGLTGAGFAEISVPGVQVSRKLVLPNDAPRDSTDGEIVSLHRATDQGGLNPAGAENGLHREFQSARGGKYTFKATATAVPGRAFDELMDEVAPGSRDRVRASADSVSPTGVSLSARNLVDGDLTTAWIAGDKPVIRLTWPVPRAVDSVVLSAAGGVSSRPTEVRITSPDGAVTTSVDKNGWARFDAMTTDQLEIEITGTAPVTLHNPVAGDRLELPVGLNEVYLPALADLRVPAPPASAKFRLRCGDGPAVAVNGTLHATKVSGTIRDLKERRPVDVELCAGDEQDGNVELKSGTNTIRTAGSGPLAITDLTLTAGDTTPRGAAARSVDAGDWAGSSRRVEVGSGEASYLRTHMAFNKGWTAKLDGEKLTALRLDGWQQGFLIPAGAGGVVTLEYTPAGYYTGGLIGALAGLLLLIGLAFVRRSAGAPLGAQPTPPAPSWVLGGVVLTLAMAVVSGPYALIVPALAVLAWWRPKLLSPLALVAMAGAGAVAATGAGEGFLSGGGAFSWPAQALALLALAAALVSAPTARQTGEDVGGGEPAADGRPATAVPPRPRPAEAPTVRQPAVVPAGEAPAPAQAPVPAPAPAPVNAPTRAASGDGPADGPSAPSTAAPLSKETGAARPPGEEPTR</sequence>
<feature type="transmembrane region" description="Helical" evidence="2">
    <location>
        <begin position="340"/>
        <end position="365"/>
    </location>
</feature>
<name>A0A5P0YNQ1_9ACTN</name>
<dbReference type="OrthoDB" id="5242711at2"/>
<feature type="transmembrane region" description="Helical" evidence="2">
    <location>
        <begin position="1229"/>
        <end position="1246"/>
    </location>
</feature>
<dbReference type="SUPFAM" id="SSF49785">
    <property type="entry name" value="Galactose-binding domain-like"/>
    <property type="match status" value="1"/>
</dbReference>
<proteinExistence type="predicted"/>
<feature type="transmembrane region" description="Helical" evidence="2">
    <location>
        <begin position="1328"/>
        <end position="1347"/>
    </location>
</feature>
<feature type="compositionally biased region" description="Low complexity" evidence="1">
    <location>
        <begin position="1411"/>
        <end position="1429"/>
    </location>
</feature>
<feature type="transmembrane region" description="Helical" evidence="2">
    <location>
        <begin position="38"/>
        <end position="58"/>
    </location>
</feature>
<gene>
    <name evidence="6" type="ORF">FNX44_008450</name>
    <name evidence="5" type="ORF">H3147_15580</name>
</gene>
<feature type="transmembrane region" description="Helical" evidence="2">
    <location>
        <begin position="1359"/>
        <end position="1378"/>
    </location>
</feature>
<feature type="region of interest" description="Disordered" evidence="1">
    <location>
        <begin position="1383"/>
        <end position="1483"/>
    </location>
</feature>